<comment type="similarity">
    <text evidence="1">Belongs to the CFAP97 family.</text>
</comment>
<evidence type="ECO:0000256" key="1">
    <source>
        <dbReference type="ARBA" id="ARBA00008315"/>
    </source>
</evidence>
<protein>
    <submittedName>
        <fullName evidence="3">Uncharacterized protein</fullName>
    </submittedName>
</protein>
<gene>
    <name evidence="3" type="ORF">SELMODRAFT_403042</name>
</gene>
<dbReference type="Gramene" id="EFJ38175">
    <property type="protein sequence ID" value="EFJ38175"/>
    <property type="gene ID" value="SELMODRAFT_403042"/>
</dbReference>
<dbReference type="Proteomes" id="UP000001514">
    <property type="component" value="Unassembled WGS sequence"/>
</dbReference>
<keyword evidence="4" id="KW-1185">Reference proteome</keyword>
<dbReference type="OMA" id="IRRTGYI"/>
<proteinExistence type="inferred from homology"/>
<dbReference type="InterPro" id="IPR029488">
    <property type="entry name" value="Hmw/CFAP97"/>
</dbReference>
<dbReference type="EMBL" id="GL377565">
    <property type="protein sequence ID" value="EFJ38175.1"/>
    <property type="molecule type" value="Genomic_DNA"/>
</dbReference>
<organism evidence="4">
    <name type="scientific">Selaginella moellendorffii</name>
    <name type="common">Spikemoss</name>
    <dbReference type="NCBI Taxonomy" id="88036"/>
    <lineage>
        <taxon>Eukaryota</taxon>
        <taxon>Viridiplantae</taxon>
        <taxon>Streptophyta</taxon>
        <taxon>Embryophyta</taxon>
        <taxon>Tracheophyta</taxon>
        <taxon>Lycopodiopsida</taxon>
        <taxon>Selaginellales</taxon>
        <taxon>Selaginellaceae</taxon>
        <taxon>Selaginella</taxon>
    </lineage>
</organism>
<evidence type="ECO:0000256" key="2">
    <source>
        <dbReference type="SAM" id="MobiDB-lite"/>
    </source>
</evidence>
<sequence length="237" mass="28035">MSSRALARDSRFKQYMKKTAYVQWEEEQEMNRHKQRLRHMTAAIDNSSPFYFSAAQNRCRQLQEEERLHVIEDENLALLGRLHAISNRETRNWHCRKPKALIRGDAYRYYFNPPRTPLPSGQCIGWIDPQLIDLNLPRLRKPSGKRVWLYDWQALKGSTMRKSLRVQEEVLRKLVSMKMVDPKEEKWLRKWLPRPKEGPVDVLRYNKAMEHKDGEAPSPVDADPEDLAKKTASLKIK</sequence>
<evidence type="ECO:0000313" key="4">
    <source>
        <dbReference type="Proteomes" id="UP000001514"/>
    </source>
</evidence>
<reference evidence="3 4" key="1">
    <citation type="journal article" date="2011" name="Science">
        <title>The Selaginella genome identifies genetic changes associated with the evolution of vascular plants.</title>
        <authorList>
            <person name="Banks J.A."/>
            <person name="Nishiyama T."/>
            <person name="Hasebe M."/>
            <person name="Bowman J.L."/>
            <person name="Gribskov M."/>
            <person name="dePamphilis C."/>
            <person name="Albert V.A."/>
            <person name="Aono N."/>
            <person name="Aoyama T."/>
            <person name="Ambrose B.A."/>
            <person name="Ashton N.W."/>
            <person name="Axtell M.J."/>
            <person name="Barker E."/>
            <person name="Barker M.S."/>
            <person name="Bennetzen J.L."/>
            <person name="Bonawitz N.D."/>
            <person name="Chapple C."/>
            <person name="Cheng C."/>
            <person name="Correa L.G."/>
            <person name="Dacre M."/>
            <person name="DeBarry J."/>
            <person name="Dreyer I."/>
            <person name="Elias M."/>
            <person name="Engstrom E.M."/>
            <person name="Estelle M."/>
            <person name="Feng L."/>
            <person name="Finet C."/>
            <person name="Floyd S.K."/>
            <person name="Frommer W.B."/>
            <person name="Fujita T."/>
            <person name="Gramzow L."/>
            <person name="Gutensohn M."/>
            <person name="Harholt J."/>
            <person name="Hattori M."/>
            <person name="Heyl A."/>
            <person name="Hirai T."/>
            <person name="Hiwatashi Y."/>
            <person name="Ishikawa M."/>
            <person name="Iwata M."/>
            <person name="Karol K.G."/>
            <person name="Koehler B."/>
            <person name="Kolukisaoglu U."/>
            <person name="Kubo M."/>
            <person name="Kurata T."/>
            <person name="Lalonde S."/>
            <person name="Li K."/>
            <person name="Li Y."/>
            <person name="Litt A."/>
            <person name="Lyons E."/>
            <person name="Manning G."/>
            <person name="Maruyama T."/>
            <person name="Michael T.P."/>
            <person name="Mikami K."/>
            <person name="Miyazaki S."/>
            <person name="Morinaga S."/>
            <person name="Murata T."/>
            <person name="Mueller-Roeber B."/>
            <person name="Nelson D.R."/>
            <person name="Obara M."/>
            <person name="Oguri Y."/>
            <person name="Olmstead R.G."/>
            <person name="Onodera N."/>
            <person name="Petersen B.L."/>
            <person name="Pils B."/>
            <person name="Prigge M."/>
            <person name="Rensing S.A."/>
            <person name="Riano-Pachon D.M."/>
            <person name="Roberts A.W."/>
            <person name="Sato Y."/>
            <person name="Scheller H.V."/>
            <person name="Schulz B."/>
            <person name="Schulz C."/>
            <person name="Shakirov E.V."/>
            <person name="Shibagaki N."/>
            <person name="Shinohara N."/>
            <person name="Shippen D.E."/>
            <person name="Soerensen I."/>
            <person name="Sotooka R."/>
            <person name="Sugimoto N."/>
            <person name="Sugita M."/>
            <person name="Sumikawa N."/>
            <person name="Tanurdzic M."/>
            <person name="Theissen G."/>
            <person name="Ulvskov P."/>
            <person name="Wakazuki S."/>
            <person name="Weng J.K."/>
            <person name="Willats W.W."/>
            <person name="Wipf D."/>
            <person name="Wolf P.G."/>
            <person name="Yang L."/>
            <person name="Zimmer A.D."/>
            <person name="Zhu Q."/>
            <person name="Mitros T."/>
            <person name="Hellsten U."/>
            <person name="Loque D."/>
            <person name="Otillar R."/>
            <person name="Salamov A."/>
            <person name="Schmutz J."/>
            <person name="Shapiro H."/>
            <person name="Lindquist E."/>
            <person name="Lucas S."/>
            <person name="Rokhsar D."/>
            <person name="Grigoriev I.V."/>
        </authorList>
    </citation>
    <scope>NUCLEOTIDE SEQUENCE [LARGE SCALE GENOMIC DNA]</scope>
</reference>
<feature type="region of interest" description="Disordered" evidence="2">
    <location>
        <begin position="207"/>
        <end position="237"/>
    </location>
</feature>
<name>D8QNV5_SELML</name>
<evidence type="ECO:0000313" key="3">
    <source>
        <dbReference type="EMBL" id="EFJ38175.1"/>
    </source>
</evidence>
<accession>D8QNV5</accession>
<dbReference type="AlphaFoldDB" id="D8QNV5"/>
<dbReference type="Pfam" id="PF13879">
    <property type="entry name" value="Hmw_CFAP97"/>
    <property type="match status" value="1"/>
</dbReference>
<dbReference type="HOGENOM" id="CLU_1172372_0_0_1"/>
<dbReference type="InParanoid" id="D8QNV5"/>
<dbReference type="KEGG" id="smo:SELMODRAFT_403042"/>